<feature type="chain" id="PRO_5009139194" description="Invasion associated locus B family protein" evidence="1">
    <location>
        <begin position="29"/>
        <end position="175"/>
    </location>
</feature>
<keyword evidence="1" id="KW-0732">Signal</keyword>
<dbReference type="RefSeq" id="WP_141701531.1">
    <property type="nucleotide sequence ID" value="NZ_LPWD01000181.1"/>
</dbReference>
<dbReference type="AlphaFoldDB" id="A0A1E3WB48"/>
<evidence type="ECO:0000313" key="3">
    <source>
        <dbReference type="Proteomes" id="UP000095042"/>
    </source>
</evidence>
<dbReference type="EMBL" id="LPWD01000181">
    <property type="protein sequence ID" value="ODS03029.1"/>
    <property type="molecule type" value="Genomic_DNA"/>
</dbReference>
<evidence type="ECO:0008006" key="4">
    <source>
        <dbReference type="Google" id="ProtNLM"/>
    </source>
</evidence>
<evidence type="ECO:0000313" key="2">
    <source>
        <dbReference type="EMBL" id="ODS03029.1"/>
    </source>
</evidence>
<keyword evidence="3" id="KW-1185">Reference proteome</keyword>
<reference evidence="2 3" key="1">
    <citation type="journal article" date="2016" name="Environ. Microbiol.">
        <title>New Methyloceanibacter diversity from North Sea sediments includes methanotroph containing solely the soluble methane monooxygenase.</title>
        <authorList>
            <person name="Vekeman B."/>
            <person name="Kerckhof F.M."/>
            <person name="Cremers G."/>
            <person name="de Vos P."/>
            <person name="Vandamme P."/>
            <person name="Boon N."/>
            <person name="Op den Camp H.J."/>
            <person name="Heylen K."/>
        </authorList>
    </citation>
    <scope>NUCLEOTIDE SEQUENCE [LARGE SCALE GENOMIC DNA]</scope>
    <source>
        <strain evidence="2 3">R-67177</strain>
    </source>
</reference>
<feature type="signal peptide" evidence="1">
    <location>
        <begin position="1"/>
        <end position="28"/>
    </location>
</feature>
<comment type="caution">
    <text evidence="2">The sequence shown here is derived from an EMBL/GenBank/DDBJ whole genome shotgun (WGS) entry which is preliminary data.</text>
</comment>
<sequence>MPRRTTEALRVLLLSTPLLGLTVGTAAAESESVGSWEIEAVYKNDEFDRCAISRTLDDDIAVTFVRTGEGLSLMLSSPNWKLETGKNYPVTMKLGPQSWDREVAAEASSVSMDVGDAKFVSGLRAANALNVVAAGATIEVPLDGSSAAFERLEQCVEKNERAVETNPFVVPARRP</sequence>
<gene>
    <name evidence="2" type="ORF">AUC71_11985</name>
</gene>
<protein>
    <recommendedName>
        <fullName evidence="4">Invasion associated locus B family protein</fullName>
    </recommendedName>
</protein>
<accession>A0A1E3WB48</accession>
<organism evidence="2 3">
    <name type="scientific">Methyloceanibacter marginalis</name>
    <dbReference type="NCBI Taxonomy" id="1774971"/>
    <lineage>
        <taxon>Bacteria</taxon>
        <taxon>Pseudomonadati</taxon>
        <taxon>Pseudomonadota</taxon>
        <taxon>Alphaproteobacteria</taxon>
        <taxon>Hyphomicrobiales</taxon>
        <taxon>Hyphomicrobiaceae</taxon>
        <taxon>Methyloceanibacter</taxon>
    </lineage>
</organism>
<name>A0A1E3WB48_9HYPH</name>
<evidence type="ECO:0000256" key="1">
    <source>
        <dbReference type="SAM" id="SignalP"/>
    </source>
</evidence>
<dbReference type="Proteomes" id="UP000095042">
    <property type="component" value="Unassembled WGS sequence"/>
</dbReference>
<proteinExistence type="predicted"/>